<sequence length="89" mass="10116">MIVTSRPRVHHIPGPLHHHSTILFALGPDYALTVLFLGTHTRTSQWVTHHRIALARYSLNLGVPMEPKASELPKSLVLVYFKFGFYLDV</sequence>
<name>A0A498J964_MALDO</name>
<dbReference type="EMBL" id="RDQH01000334">
    <property type="protein sequence ID" value="RXH92319.1"/>
    <property type="molecule type" value="Genomic_DNA"/>
</dbReference>
<protein>
    <submittedName>
        <fullName evidence="1">Uncharacterized protein</fullName>
    </submittedName>
</protein>
<keyword evidence="2" id="KW-1185">Reference proteome</keyword>
<reference evidence="1 2" key="1">
    <citation type="submission" date="2018-10" db="EMBL/GenBank/DDBJ databases">
        <title>A high-quality apple genome assembly.</title>
        <authorList>
            <person name="Hu J."/>
        </authorList>
    </citation>
    <scope>NUCLEOTIDE SEQUENCE [LARGE SCALE GENOMIC DNA]</scope>
    <source>
        <strain evidence="2">cv. HFTH1</strain>
        <tissue evidence="1">Young leaf</tissue>
    </source>
</reference>
<evidence type="ECO:0000313" key="1">
    <source>
        <dbReference type="EMBL" id="RXH92319.1"/>
    </source>
</evidence>
<organism evidence="1 2">
    <name type="scientific">Malus domestica</name>
    <name type="common">Apple</name>
    <name type="synonym">Pyrus malus</name>
    <dbReference type="NCBI Taxonomy" id="3750"/>
    <lineage>
        <taxon>Eukaryota</taxon>
        <taxon>Viridiplantae</taxon>
        <taxon>Streptophyta</taxon>
        <taxon>Embryophyta</taxon>
        <taxon>Tracheophyta</taxon>
        <taxon>Spermatophyta</taxon>
        <taxon>Magnoliopsida</taxon>
        <taxon>eudicotyledons</taxon>
        <taxon>Gunneridae</taxon>
        <taxon>Pentapetalae</taxon>
        <taxon>rosids</taxon>
        <taxon>fabids</taxon>
        <taxon>Rosales</taxon>
        <taxon>Rosaceae</taxon>
        <taxon>Amygdaloideae</taxon>
        <taxon>Maleae</taxon>
        <taxon>Malus</taxon>
    </lineage>
</organism>
<proteinExistence type="predicted"/>
<dbReference type="AlphaFoldDB" id="A0A498J964"/>
<comment type="caution">
    <text evidence="1">The sequence shown here is derived from an EMBL/GenBank/DDBJ whole genome shotgun (WGS) entry which is preliminary data.</text>
</comment>
<evidence type="ECO:0000313" key="2">
    <source>
        <dbReference type="Proteomes" id="UP000290289"/>
    </source>
</evidence>
<gene>
    <name evidence="1" type="ORF">DVH24_033215</name>
</gene>
<dbReference type="Proteomes" id="UP000290289">
    <property type="component" value="Chromosome 8"/>
</dbReference>
<accession>A0A498J964</accession>